<keyword evidence="1" id="KW-0732">Signal</keyword>
<proteinExistence type="predicted"/>
<protein>
    <recommendedName>
        <fullName evidence="2">DUF6970 domain-containing protein</fullName>
    </recommendedName>
</protein>
<feature type="domain" description="DUF6970" evidence="2">
    <location>
        <begin position="49"/>
        <end position="117"/>
    </location>
</feature>
<dbReference type="AlphaFoldDB" id="A0A5S5DYH6"/>
<feature type="chain" id="PRO_5024411440" description="DUF6970 domain-containing protein" evidence="1">
    <location>
        <begin position="23"/>
        <end position="119"/>
    </location>
</feature>
<sequence length="119" mass="13634">MKIFFPALLIVLMMSCKSSSNAQKSTNNPLQDIVWIKEYIEETKKSPFPTKAMITQYTYKGEIVYMVDGCYQCPDAMSTLYNIKKEKLCTFGGMLPSLNNTCPDFTEKATDKKVLWKSF</sequence>
<evidence type="ECO:0000259" key="2">
    <source>
        <dbReference type="Pfam" id="PF22311"/>
    </source>
</evidence>
<keyword evidence="4" id="KW-1185">Reference proteome</keyword>
<dbReference type="Proteomes" id="UP000323136">
    <property type="component" value="Unassembled WGS sequence"/>
</dbReference>
<accession>A0A5S5DYH6</accession>
<feature type="signal peptide" evidence="1">
    <location>
        <begin position="1"/>
        <end position="22"/>
    </location>
</feature>
<evidence type="ECO:0000313" key="4">
    <source>
        <dbReference type="Proteomes" id="UP000323136"/>
    </source>
</evidence>
<comment type="caution">
    <text evidence="3">The sequence shown here is derived from an EMBL/GenBank/DDBJ whole genome shotgun (WGS) entry which is preliminary data.</text>
</comment>
<name>A0A5S5DYH6_9FLAO</name>
<gene>
    <name evidence="3" type="ORF">C7447_101427</name>
</gene>
<dbReference type="PROSITE" id="PS51257">
    <property type="entry name" value="PROKAR_LIPOPROTEIN"/>
    <property type="match status" value="1"/>
</dbReference>
<dbReference type="EMBL" id="VNIA01000001">
    <property type="protein sequence ID" value="TYP99822.1"/>
    <property type="molecule type" value="Genomic_DNA"/>
</dbReference>
<dbReference type="InterPro" id="IPR054243">
    <property type="entry name" value="DUF6970"/>
</dbReference>
<evidence type="ECO:0000313" key="3">
    <source>
        <dbReference type="EMBL" id="TYP99822.1"/>
    </source>
</evidence>
<organism evidence="3 4">
    <name type="scientific">Tenacibaculum adriaticum</name>
    <dbReference type="NCBI Taxonomy" id="413713"/>
    <lineage>
        <taxon>Bacteria</taxon>
        <taxon>Pseudomonadati</taxon>
        <taxon>Bacteroidota</taxon>
        <taxon>Flavobacteriia</taxon>
        <taxon>Flavobacteriales</taxon>
        <taxon>Flavobacteriaceae</taxon>
        <taxon>Tenacibaculum</taxon>
    </lineage>
</organism>
<reference evidence="3 4" key="1">
    <citation type="submission" date="2019-07" db="EMBL/GenBank/DDBJ databases">
        <title>Genomic Encyclopedia of Type Strains, Phase IV (KMG-IV): sequencing the most valuable type-strain genomes for metagenomic binning, comparative biology and taxonomic classification.</title>
        <authorList>
            <person name="Goeker M."/>
        </authorList>
    </citation>
    <scope>NUCLEOTIDE SEQUENCE [LARGE SCALE GENOMIC DNA]</scope>
    <source>
        <strain evidence="3 4">DSM 18961</strain>
    </source>
</reference>
<dbReference type="OrthoDB" id="1493159at2"/>
<evidence type="ECO:0000256" key="1">
    <source>
        <dbReference type="SAM" id="SignalP"/>
    </source>
</evidence>
<dbReference type="Pfam" id="PF22311">
    <property type="entry name" value="DUF6970"/>
    <property type="match status" value="1"/>
</dbReference>
<dbReference type="RefSeq" id="WP_148868526.1">
    <property type="nucleotide sequence ID" value="NZ_VNIA01000001.1"/>
</dbReference>